<dbReference type="GO" id="GO:0055085">
    <property type="term" value="P:transmembrane transport"/>
    <property type="evidence" value="ECO:0007669"/>
    <property type="project" value="InterPro"/>
</dbReference>
<feature type="transmembrane region" description="Helical" evidence="7">
    <location>
        <begin position="86"/>
        <end position="112"/>
    </location>
</feature>
<feature type="transmembrane region" description="Helical" evidence="7">
    <location>
        <begin position="246"/>
        <end position="267"/>
    </location>
</feature>
<keyword evidence="11" id="KW-1185">Reference proteome</keyword>
<gene>
    <name evidence="10" type="ORF">EDC26_10863</name>
</gene>
<name>A0A4R3M4L6_9BURK</name>
<comment type="similarity">
    <text evidence="7">Belongs to the binding-protein-dependent transport system permease family.</text>
</comment>
<dbReference type="SUPFAM" id="SSF161098">
    <property type="entry name" value="MetI-like"/>
    <property type="match status" value="1"/>
</dbReference>
<evidence type="ECO:0000259" key="9">
    <source>
        <dbReference type="PROSITE" id="PS50928"/>
    </source>
</evidence>
<dbReference type="CDD" id="cd06261">
    <property type="entry name" value="TM_PBP2"/>
    <property type="match status" value="1"/>
</dbReference>
<feature type="region of interest" description="Disordered" evidence="8">
    <location>
        <begin position="1"/>
        <end position="23"/>
    </location>
</feature>
<keyword evidence="6 7" id="KW-0472">Membrane</keyword>
<proteinExistence type="inferred from homology"/>
<organism evidence="10 11">
    <name type="scientific">Paralcaligenes ureilyticus</name>
    <dbReference type="NCBI Taxonomy" id="627131"/>
    <lineage>
        <taxon>Bacteria</taxon>
        <taxon>Pseudomonadati</taxon>
        <taxon>Pseudomonadota</taxon>
        <taxon>Betaproteobacteria</taxon>
        <taxon>Burkholderiales</taxon>
        <taxon>Alcaligenaceae</taxon>
        <taxon>Paralcaligenes</taxon>
    </lineage>
</organism>
<evidence type="ECO:0000313" key="10">
    <source>
        <dbReference type="EMBL" id="TCT06327.1"/>
    </source>
</evidence>
<evidence type="ECO:0000256" key="2">
    <source>
        <dbReference type="ARBA" id="ARBA00022448"/>
    </source>
</evidence>
<evidence type="ECO:0000256" key="7">
    <source>
        <dbReference type="RuleBase" id="RU363032"/>
    </source>
</evidence>
<dbReference type="PANTHER" id="PTHR30151:SF20">
    <property type="entry name" value="ABC TRANSPORTER PERMEASE PROTEIN HI_0355-RELATED"/>
    <property type="match status" value="1"/>
</dbReference>
<dbReference type="GO" id="GO:0005886">
    <property type="term" value="C:plasma membrane"/>
    <property type="evidence" value="ECO:0007669"/>
    <property type="project" value="UniProtKB-SubCell"/>
</dbReference>
<protein>
    <submittedName>
        <fullName evidence="10">NitT/TauT family transport system permease protein</fullName>
    </submittedName>
</protein>
<accession>A0A4R3M4L6</accession>
<dbReference type="EMBL" id="SMAJ01000008">
    <property type="protein sequence ID" value="TCT06327.1"/>
    <property type="molecule type" value="Genomic_DNA"/>
</dbReference>
<feature type="compositionally biased region" description="Polar residues" evidence="8">
    <location>
        <begin position="1"/>
        <end position="15"/>
    </location>
</feature>
<evidence type="ECO:0000256" key="8">
    <source>
        <dbReference type="SAM" id="MobiDB-lite"/>
    </source>
</evidence>
<evidence type="ECO:0000256" key="6">
    <source>
        <dbReference type="ARBA" id="ARBA00023136"/>
    </source>
</evidence>
<evidence type="ECO:0000313" key="11">
    <source>
        <dbReference type="Proteomes" id="UP000295525"/>
    </source>
</evidence>
<keyword evidence="5 7" id="KW-1133">Transmembrane helix</keyword>
<keyword evidence="3" id="KW-1003">Cell membrane</keyword>
<dbReference type="PANTHER" id="PTHR30151">
    <property type="entry name" value="ALKANE SULFONATE ABC TRANSPORTER-RELATED, MEMBRANE SUBUNIT"/>
    <property type="match status" value="1"/>
</dbReference>
<evidence type="ECO:0000256" key="4">
    <source>
        <dbReference type="ARBA" id="ARBA00022692"/>
    </source>
</evidence>
<feature type="transmembrane region" description="Helical" evidence="7">
    <location>
        <begin position="124"/>
        <end position="147"/>
    </location>
</feature>
<sequence>MSHTSTQALSATGPTHTPAEKQPTAMDYCRKKGALLAKRILLFAVFIALWDMAVRTGMADAAFISTPLMVLNAFMKLVTDAAFWPHLYTSFIEVGAAFALSVVFGVLAAILLDRNEAVNEVVAPYIAAFNSMPRIALGPIFILWFGIGISSKIVLATSLGFFIILMSTYAGLRNVDRDMLLMSRLYGASNAKLFWFVRLPWALPSVFAGLKLTLIYCMSGAVIGEMIAAQSGLGLLLQTYSGQFDIASVLAVMLILIIVVVILTAIIDAAERRLLSWSKGSTNIPG</sequence>
<comment type="caution">
    <text evidence="10">The sequence shown here is derived from an EMBL/GenBank/DDBJ whole genome shotgun (WGS) entry which is preliminary data.</text>
</comment>
<feature type="transmembrane region" description="Helical" evidence="7">
    <location>
        <begin position="153"/>
        <end position="172"/>
    </location>
</feature>
<dbReference type="AlphaFoldDB" id="A0A4R3M4L6"/>
<feature type="domain" description="ABC transmembrane type-1" evidence="9">
    <location>
        <begin position="87"/>
        <end position="267"/>
    </location>
</feature>
<dbReference type="Gene3D" id="1.10.3720.10">
    <property type="entry name" value="MetI-like"/>
    <property type="match status" value="1"/>
</dbReference>
<evidence type="ECO:0000256" key="3">
    <source>
        <dbReference type="ARBA" id="ARBA00022475"/>
    </source>
</evidence>
<dbReference type="InterPro" id="IPR000515">
    <property type="entry name" value="MetI-like"/>
</dbReference>
<dbReference type="Proteomes" id="UP000295525">
    <property type="component" value="Unassembled WGS sequence"/>
</dbReference>
<dbReference type="OrthoDB" id="7274389at2"/>
<dbReference type="Pfam" id="PF00528">
    <property type="entry name" value="BPD_transp_1"/>
    <property type="match status" value="1"/>
</dbReference>
<feature type="transmembrane region" description="Helical" evidence="7">
    <location>
        <begin position="40"/>
        <end position="66"/>
    </location>
</feature>
<dbReference type="PROSITE" id="PS50928">
    <property type="entry name" value="ABC_TM1"/>
    <property type="match status" value="1"/>
</dbReference>
<keyword evidence="4 7" id="KW-0812">Transmembrane</keyword>
<reference evidence="10 11" key="1">
    <citation type="submission" date="2019-03" db="EMBL/GenBank/DDBJ databases">
        <title>Genomic Encyclopedia of Type Strains, Phase IV (KMG-IV): sequencing the most valuable type-strain genomes for metagenomic binning, comparative biology and taxonomic classification.</title>
        <authorList>
            <person name="Goeker M."/>
        </authorList>
    </citation>
    <scope>NUCLEOTIDE SEQUENCE [LARGE SCALE GENOMIC DNA]</scope>
    <source>
        <strain evidence="10 11">DSM 24591</strain>
    </source>
</reference>
<evidence type="ECO:0000256" key="5">
    <source>
        <dbReference type="ARBA" id="ARBA00022989"/>
    </source>
</evidence>
<keyword evidence="2 7" id="KW-0813">Transport</keyword>
<comment type="subcellular location">
    <subcellularLocation>
        <location evidence="1 7">Cell membrane</location>
        <topology evidence="1 7">Multi-pass membrane protein</topology>
    </subcellularLocation>
</comment>
<evidence type="ECO:0000256" key="1">
    <source>
        <dbReference type="ARBA" id="ARBA00004651"/>
    </source>
</evidence>
<dbReference type="InterPro" id="IPR035906">
    <property type="entry name" value="MetI-like_sf"/>
</dbReference>